<dbReference type="PANTHER" id="PTHR30157:SF0">
    <property type="entry name" value="NADPH-DEPENDENT FERRIC-CHELATE REDUCTASE"/>
    <property type="match status" value="1"/>
</dbReference>
<dbReference type="EMBL" id="LZSX01000106">
    <property type="protein sequence ID" value="OBB78485.1"/>
    <property type="molecule type" value="Genomic_DNA"/>
</dbReference>
<evidence type="ECO:0000313" key="3">
    <source>
        <dbReference type="Proteomes" id="UP000091914"/>
    </source>
</evidence>
<dbReference type="Pfam" id="PF08021">
    <property type="entry name" value="FAD_binding_9"/>
    <property type="match status" value="1"/>
</dbReference>
<dbReference type="CDD" id="cd06193">
    <property type="entry name" value="siderophore_interacting"/>
    <property type="match status" value="1"/>
</dbReference>
<evidence type="ECO:0000313" key="2">
    <source>
        <dbReference type="EMBL" id="OBB78485.1"/>
    </source>
</evidence>
<dbReference type="Pfam" id="PF04954">
    <property type="entry name" value="SIP"/>
    <property type="match status" value="1"/>
</dbReference>
<accession>A0A1A0V5G4</accession>
<dbReference type="InterPro" id="IPR017927">
    <property type="entry name" value="FAD-bd_FR_type"/>
</dbReference>
<dbReference type="SUPFAM" id="SSF63380">
    <property type="entry name" value="Riboflavin synthase domain-like"/>
    <property type="match status" value="1"/>
</dbReference>
<dbReference type="PANTHER" id="PTHR30157">
    <property type="entry name" value="FERRIC REDUCTASE, NADPH-DEPENDENT"/>
    <property type="match status" value="1"/>
</dbReference>
<comment type="caution">
    <text evidence="2">The sequence shown here is derived from an EMBL/GenBank/DDBJ whole genome shotgun (WGS) entry which is preliminary data.</text>
</comment>
<reference evidence="2 3" key="1">
    <citation type="submission" date="2016-06" db="EMBL/GenBank/DDBJ databases">
        <authorList>
            <person name="Kjaerup R.B."/>
            <person name="Dalgaard T.S."/>
            <person name="Juul-Madsen H.R."/>
        </authorList>
    </citation>
    <scope>NUCLEOTIDE SEQUENCE [LARGE SCALE GENOMIC DNA]</scope>
    <source>
        <strain evidence="2 3">852002-51834_SCH5396731</strain>
    </source>
</reference>
<name>A0A1A0V5G4_9MYCO</name>
<feature type="domain" description="FAD-binding FR-type" evidence="1">
    <location>
        <begin position="21"/>
        <end position="136"/>
    </location>
</feature>
<dbReference type="Proteomes" id="UP000091914">
    <property type="component" value="Unassembled WGS sequence"/>
</dbReference>
<dbReference type="InterPro" id="IPR039374">
    <property type="entry name" value="SIP_fam"/>
</dbReference>
<dbReference type="InterPro" id="IPR013113">
    <property type="entry name" value="SIP_FAD-bd"/>
</dbReference>
<dbReference type="Gene3D" id="3.40.50.80">
    <property type="entry name" value="Nucleotide-binding domain of ferredoxin-NADP reductase (FNR) module"/>
    <property type="match status" value="1"/>
</dbReference>
<dbReference type="GO" id="GO:0016491">
    <property type="term" value="F:oxidoreductase activity"/>
    <property type="evidence" value="ECO:0007669"/>
    <property type="project" value="InterPro"/>
</dbReference>
<dbReference type="InterPro" id="IPR039261">
    <property type="entry name" value="FNR_nucleotide-bd"/>
</dbReference>
<dbReference type="AlphaFoldDB" id="A0A1A0V5G4"/>
<proteinExistence type="predicted"/>
<evidence type="ECO:0000259" key="1">
    <source>
        <dbReference type="PROSITE" id="PS51384"/>
    </source>
</evidence>
<organism evidence="2 3">
    <name type="scientific">Mycobacterium colombiense</name>
    <dbReference type="NCBI Taxonomy" id="339268"/>
    <lineage>
        <taxon>Bacteria</taxon>
        <taxon>Bacillati</taxon>
        <taxon>Actinomycetota</taxon>
        <taxon>Actinomycetes</taxon>
        <taxon>Mycobacteriales</taxon>
        <taxon>Mycobacteriaceae</taxon>
        <taxon>Mycobacterium</taxon>
        <taxon>Mycobacterium avium complex (MAC)</taxon>
    </lineage>
</organism>
<dbReference type="InterPro" id="IPR007037">
    <property type="entry name" value="SIP_rossman_dom"/>
</dbReference>
<sequence length="259" mass="28647">MEFFVATLTGALPLISTLRDAVFLSATVSEIKRLAPRMRRIRFSGPRLQGLTWTPGQQVRLKVESLRESWSRLHSYPVLRTYSIYNADPDLGTLDIVMFDHDGDPKEATSARRWATATSIGDDAQMARPQGNLVIRHDAPYHVFVGEETASVAFAAMLRSMPPSAEVYGVIEAATAADHLPLARPLTRVERGDASAANSAVLADALRSLPLPDHAGIAYLAGEARTIQTLRKVLITERGWDRRQIRTKPFWTPGRTGME</sequence>
<dbReference type="InterPro" id="IPR017938">
    <property type="entry name" value="Riboflavin_synthase-like_b-brl"/>
</dbReference>
<dbReference type="PROSITE" id="PS51384">
    <property type="entry name" value="FAD_FR"/>
    <property type="match status" value="1"/>
</dbReference>
<protein>
    <submittedName>
        <fullName evidence="2">NADPH-dependent ferric siderophore reductase</fullName>
    </submittedName>
</protein>
<gene>
    <name evidence="2" type="ORF">A5760_21925</name>
</gene>
<dbReference type="OrthoDB" id="3745257at2"/>
<dbReference type="Gene3D" id="2.40.30.10">
    <property type="entry name" value="Translation factors"/>
    <property type="match status" value="1"/>
</dbReference>